<gene>
    <name evidence="3" type="ORF">OJ1212_D02.3</name>
    <name evidence="2" type="ORF">OJ1568_B05.25</name>
</gene>
<evidence type="ECO:0000313" key="2">
    <source>
        <dbReference type="EMBL" id="BAD21630.1"/>
    </source>
</evidence>
<name>Q6K5J1_ORYSJ</name>
<feature type="compositionally biased region" description="Basic residues" evidence="1">
    <location>
        <begin position="215"/>
        <end position="226"/>
    </location>
</feature>
<feature type="compositionally biased region" description="Basic residues" evidence="1">
    <location>
        <begin position="148"/>
        <end position="163"/>
    </location>
</feature>
<organism evidence="3 4">
    <name type="scientific">Oryza sativa subsp. japonica</name>
    <name type="common">Rice</name>
    <dbReference type="NCBI Taxonomy" id="39947"/>
    <lineage>
        <taxon>Eukaryota</taxon>
        <taxon>Viridiplantae</taxon>
        <taxon>Streptophyta</taxon>
        <taxon>Embryophyta</taxon>
        <taxon>Tracheophyta</taxon>
        <taxon>Spermatophyta</taxon>
        <taxon>Magnoliopsida</taxon>
        <taxon>Liliopsida</taxon>
        <taxon>Poales</taxon>
        <taxon>Poaceae</taxon>
        <taxon>BOP clade</taxon>
        <taxon>Oryzoideae</taxon>
        <taxon>Oryzeae</taxon>
        <taxon>Oryzinae</taxon>
        <taxon>Oryza</taxon>
        <taxon>Oryza sativa</taxon>
    </lineage>
</organism>
<dbReference type="PANTHER" id="PTHR12096">
    <property type="entry name" value="NUCLEAR PROTEIN SKIP-RELATED"/>
    <property type="match status" value="1"/>
</dbReference>
<feature type="region of interest" description="Disordered" evidence="1">
    <location>
        <begin position="1"/>
        <end position="35"/>
    </location>
</feature>
<feature type="compositionally biased region" description="Pro residues" evidence="1">
    <location>
        <begin position="253"/>
        <end position="262"/>
    </location>
</feature>
<reference evidence="3" key="2">
    <citation type="submission" date="2002-06" db="EMBL/GenBank/DDBJ databases">
        <title>Oryza sativa nipponbare(GA3) genomic DNA, chromosome 2, BAC clone:OJ1212_D02.</title>
        <authorList>
            <person name="Sasaki T."/>
            <person name="Matsumoto T."/>
            <person name="Katayose Y."/>
        </authorList>
    </citation>
    <scope>NUCLEOTIDE SEQUENCE</scope>
</reference>
<dbReference type="GO" id="GO:0000398">
    <property type="term" value="P:mRNA splicing, via spliceosome"/>
    <property type="evidence" value="ECO:0007669"/>
    <property type="project" value="InterPro"/>
</dbReference>
<proteinExistence type="predicted"/>
<reference evidence="4" key="3">
    <citation type="journal article" date="2005" name="Nature">
        <title>The map-based sequence of the rice genome.</title>
        <authorList>
            <consortium name="International rice genome sequencing project (IRGSP)"/>
            <person name="Matsumoto T."/>
            <person name="Wu J."/>
            <person name="Kanamori H."/>
            <person name="Katayose Y."/>
            <person name="Fujisawa M."/>
            <person name="Namiki N."/>
            <person name="Mizuno H."/>
            <person name="Yamamoto K."/>
            <person name="Antonio B.A."/>
            <person name="Baba T."/>
            <person name="Sakata K."/>
            <person name="Nagamura Y."/>
            <person name="Aoki H."/>
            <person name="Arikawa K."/>
            <person name="Arita K."/>
            <person name="Bito T."/>
            <person name="Chiden Y."/>
            <person name="Fujitsuka N."/>
            <person name="Fukunaka R."/>
            <person name="Hamada M."/>
            <person name="Harada C."/>
            <person name="Hayashi A."/>
            <person name="Hijishita S."/>
            <person name="Honda M."/>
            <person name="Hosokawa S."/>
            <person name="Ichikawa Y."/>
            <person name="Idonuma A."/>
            <person name="Iijima M."/>
            <person name="Ikeda M."/>
            <person name="Ikeno M."/>
            <person name="Ito K."/>
            <person name="Ito S."/>
            <person name="Ito T."/>
            <person name="Ito Y."/>
            <person name="Ito Y."/>
            <person name="Iwabuchi A."/>
            <person name="Kamiya K."/>
            <person name="Karasawa W."/>
            <person name="Kurita K."/>
            <person name="Katagiri S."/>
            <person name="Kikuta A."/>
            <person name="Kobayashi H."/>
            <person name="Kobayashi N."/>
            <person name="Machita K."/>
            <person name="Maehara T."/>
            <person name="Masukawa M."/>
            <person name="Mizubayashi T."/>
            <person name="Mukai Y."/>
            <person name="Nagasaki H."/>
            <person name="Nagata Y."/>
            <person name="Naito S."/>
            <person name="Nakashima M."/>
            <person name="Nakama Y."/>
            <person name="Nakamichi Y."/>
            <person name="Nakamura M."/>
            <person name="Meguro A."/>
            <person name="Negishi M."/>
            <person name="Ohta I."/>
            <person name="Ohta T."/>
            <person name="Okamoto M."/>
            <person name="Ono N."/>
            <person name="Saji S."/>
            <person name="Sakaguchi M."/>
            <person name="Sakai K."/>
            <person name="Shibata M."/>
            <person name="Shimokawa T."/>
            <person name="Song J."/>
            <person name="Takazaki Y."/>
            <person name="Terasawa K."/>
            <person name="Tsugane M."/>
            <person name="Tsuji K."/>
            <person name="Ueda S."/>
            <person name="Waki K."/>
            <person name="Yamagata H."/>
            <person name="Yamamoto M."/>
            <person name="Yamamoto S."/>
            <person name="Yamane H."/>
            <person name="Yoshiki S."/>
            <person name="Yoshihara R."/>
            <person name="Yukawa K."/>
            <person name="Zhong H."/>
            <person name="Yano M."/>
            <person name="Yuan Q."/>
            <person name="Ouyang S."/>
            <person name="Liu J."/>
            <person name="Jones K.M."/>
            <person name="Gansberger K."/>
            <person name="Moffat K."/>
            <person name="Hill J."/>
            <person name="Bera J."/>
            <person name="Fadrosh D."/>
            <person name="Jin S."/>
            <person name="Johri S."/>
            <person name="Kim M."/>
            <person name="Overton L."/>
            <person name="Reardon M."/>
            <person name="Tsitrin T."/>
            <person name="Vuong H."/>
            <person name="Weaver B."/>
            <person name="Ciecko A."/>
            <person name="Tallon L."/>
            <person name="Jackson J."/>
            <person name="Pai G."/>
            <person name="Aken S.V."/>
            <person name="Utterback T."/>
            <person name="Reidmuller S."/>
            <person name="Feldblyum T."/>
            <person name="Hsiao J."/>
            <person name="Zismann V."/>
            <person name="Iobst S."/>
            <person name="de Vazeille A.R."/>
            <person name="Buell C.R."/>
            <person name="Ying K."/>
            <person name="Li Y."/>
            <person name="Lu T."/>
            <person name="Huang Y."/>
            <person name="Zhao Q."/>
            <person name="Feng Q."/>
            <person name="Zhang L."/>
            <person name="Zhu J."/>
            <person name="Weng Q."/>
            <person name="Mu J."/>
            <person name="Lu Y."/>
            <person name="Fan D."/>
            <person name="Liu Y."/>
            <person name="Guan J."/>
            <person name="Zhang Y."/>
            <person name="Yu S."/>
            <person name="Liu X."/>
            <person name="Zhang Y."/>
            <person name="Hong G."/>
            <person name="Han B."/>
            <person name="Choisne N."/>
            <person name="Demange N."/>
            <person name="Orjeda G."/>
            <person name="Samain S."/>
            <person name="Cattolico L."/>
            <person name="Pelletier E."/>
            <person name="Couloux A."/>
            <person name="Segurens B."/>
            <person name="Wincker P."/>
            <person name="D'Hont A."/>
            <person name="Scarpelli C."/>
            <person name="Weissenbach J."/>
            <person name="Salanoubat M."/>
            <person name="Quetier F."/>
            <person name="Yu Y."/>
            <person name="Kim H.R."/>
            <person name="Rambo T."/>
            <person name="Currie J."/>
            <person name="Collura K."/>
            <person name="Luo M."/>
            <person name="Yang T."/>
            <person name="Ammiraju J.S.S."/>
            <person name="Engler F."/>
            <person name="Soderlund C."/>
            <person name="Wing R.A."/>
            <person name="Palmer L.E."/>
            <person name="de la Bastide M."/>
            <person name="Spiegel L."/>
            <person name="Nascimento L."/>
            <person name="Zutavern T."/>
            <person name="O'Shaughnessy A."/>
            <person name="Dike S."/>
            <person name="Dedhia N."/>
            <person name="Preston R."/>
            <person name="Balija V."/>
            <person name="McCombie W.R."/>
            <person name="Chow T."/>
            <person name="Chen H."/>
            <person name="Chung M."/>
            <person name="Chen C."/>
            <person name="Shaw J."/>
            <person name="Wu H."/>
            <person name="Hsiao K."/>
            <person name="Chao Y."/>
            <person name="Chu M."/>
            <person name="Cheng C."/>
            <person name="Hour A."/>
            <person name="Lee P."/>
            <person name="Lin S."/>
            <person name="Lin Y."/>
            <person name="Liou J."/>
            <person name="Liu S."/>
            <person name="Hsing Y."/>
            <person name="Raghuvanshi S."/>
            <person name="Mohanty A."/>
            <person name="Bharti A.K."/>
            <person name="Gaur A."/>
            <person name="Gupta V."/>
            <person name="Kumar D."/>
            <person name="Ravi V."/>
            <person name="Vij S."/>
            <person name="Kapur A."/>
            <person name="Khurana P."/>
            <person name="Khurana P."/>
            <person name="Khurana J.P."/>
            <person name="Tyagi A.K."/>
            <person name="Gaikwad K."/>
            <person name="Singh A."/>
            <person name="Dalal V."/>
            <person name="Srivastava S."/>
            <person name="Dixit A."/>
            <person name="Pal A.K."/>
            <person name="Ghazi I.A."/>
            <person name="Yadav M."/>
            <person name="Pandit A."/>
            <person name="Bhargava A."/>
            <person name="Sureshbabu K."/>
            <person name="Batra K."/>
            <person name="Sharma T.R."/>
            <person name="Mohapatra T."/>
            <person name="Singh N.K."/>
            <person name="Messing J."/>
            <person name="Nelson A.B."/>
            <person name="Fuks G."/>
            <person name="Kavchok S."/>
            <person name="Keizer G."/>
            <person name="Linton E."/>
            <person name="Llaca V."/>
            <person name="Song R."/>
            <person name="Tanyolac B."/>
            <person name="Young S."/>
            <person name="Ho-Il K."/>
            <person name="Hahn J.H."/>
            <person name="Sangsakoo G."/>
            <person name="Vanavichit A."/>
            <person name="de Mattos Luiz.A.T."/>
            <person name="Zimmer P.D."/>
            <person name="Malone G."/>
            <person name="Dellagostin O."/>
            <person name="de Oliveira A.C."/>
            <person name="Bevan M."/>
            <person name="Bancroft I."/>
            <person name="Minx P."/>
            <person name="Cordum H."/>
            <person name="Wilson R."/>
            <person name="Cheng Z."/>
            <person name="Jin W."/>
            <person name="Jiang J."/>
            <person name="Leong S.A."/>
            <person name="Iwama H."/>
            <person name="Gojobori T."/>
            <person name="Itoh T."/>
            <person name="Niimura Y."/>
            <person name="Fujii Y."/>
            <person name="Habara T."/>
            <person name="Sakai H."/>
            <person name="Sato Y."/>
            <person name="Wilson G."/>
            <person name="Kumar K."/>
            <person name="McCouch S."/>
            <person name="Juretic N."/>
            <person name="Hoen D."/>
            <person name="Wright S."/>
            <person name="Bruskiewich R."/>
            <person name="Bureau T."/>
            <person name="Miyao A."/>
            <person name="Hirochika H."/>
            <person name="Nishikawa T."/>
            <person name="Kadowaki K."/>
            <person name="Sugiura M."/>
            <person name="Burr B."/>
            <person name="Sasaki T."/>
        </authorList>
    </citation>
    <scope>NUCLEOTIDE SEQUENCE [LARGE SCALE GENOMIC DNA]</scope>
    <source>
        <strain evidence="4">cv. Nipponbare</strain>
    </source>
</reference>
<evidence type="ECO:0000256" key="1">
    <source>
        <dbReference type="SAM" id="MobiDB-lite"/>
    </source>
</evidence>
<accession>Q6K5J1</accession>
<dbReference type="GO" id="GO:0005681">
    <property type="term" value="C:spliceosomal complex"/>
    <property type="evidence" value="ECO:0007669"/>
    <property type="project" value="InterPro"/>
</dbReference>
<evidence type="ECO:0000313" key="3">
    <source>
        <dbReference type="EMBL" id="BAD22118.1"/>
    </source>
</evidence>
<reference evidence="2" key="1">
    <citation type="submission" date="2001-08" db="EMBL/GenBank/DDBJ databases">
        <title>Oryza sativa nipponbare(GA3) genomic DNA, chromosome 2, BAC clone:OJ1568_B05.</title>
        <authorList>
            <person name="Sasaki T."/>
            <person name="Matsumoto T."/>
            <person name="Yamamoto K."/>
        </authorList>
    </citation>
    <scope>NUCLEOTIDE SEQUENCE</scope>
</reference>
<dbReference type="Proteomes" id="UP000000763">
    <property type="component" value="Chromosome 2"/>
</dbReference>
<feature type="region of interest" description="Disordered" evidence="1">
    <location>
        <begin position="125"/>
        <end position="262"/>
    </location>
</feature>
<protein>
    <submittedName>
        <fullName evidence="3">Uncharacterized protein</fullName>
    </submittedName>
</protein>
<reference evidence="4" key="4">
    <citation type="journal article" date="2008" name="Nucleic Acids Res.">
        <title>The rice annotation project database (RAP-DB): 2008 update.</title>
        <authorList>
            <consortium name="The rice annotation project (RAP)"/>
        </authorList>
    </citation>
    <scope>GENOME REANNOTATION</scope>
    <source>
        <strain evidence="4">cv. Nipponbare</strain>
    </source>
</reference>
<dbReference type="EMBL" id="AP005384">
    <property type="protein sequence ID" value="BAD22118.1"/>
    <property type="molecule type" value="Genomic_DNA"/>
</dbReference>
<dbReference type="AlphaFoldDB" id="Q6K5J1"/>
<sequence length="384" mass="41118">MAGSRRSQTRRRQQSLRAPPSPCRRGGFVPRRLEDFSDGGAFPEIHVAQYPLGMGRRDEKGGSKILALTVDAKGSVAFDAVVKQGENAAGAPARPPPPSPPVAPLTCAPPPLTRLSCRRYSGPHLRAAAACSHRRPKLGRRSLPPPAKGKRGRERERRHWPKGRRGEREKGEREEEEGGLTLSGDRPSPAGIQPAGAARAARPRGHGVQYYSRPRPARKLVGRMRCSRSSGGATAHRRATPGTRGSEHECHASPPPPPAIAPPPSSSCYRAFLISDGAGRPKRRQIWLRIKPPPPLLLRPPRPSSSSGQRGVELANVDLVVGNLDLLSGGEDAEAVVGRWKRTPLPSLSPTDLPVAMVGGGLSGSGVDFLSTPDKNLTRNGDPF</sequence>
<feature type="compositionally biased region" description="Pro residues" evidence="1">
    <location>
        <begin position="93"/>
        <end position="109"/>
    </location>
</feature>
<dbReference type="EMBL" id="AP004092">
    <property type="protein sequence ID" value="BAD21630.1"/>
    <property type="molecule type" value="Genomic_DNA"/>
</dbReference>
<feature type="compositionally biased region" description="Basic and acidic residues" evidence="1">
    <location>
        <begin position="164"/>
        <end position="173"/>
    </location>
</feature>
<dbReference type="InterPro" id="IPR017862">
    <property type="entry name" value="SKI-int_prot_SKIP"/>
</dbReference>
<evidence type="ECO:0000313" key="4">
    <source>
        <dbReference type="Proteomes" id="UP000000763"/>
    </source>
</evidence>
<feature type="compositionally biased region" description="Low complexity" evidence="1">
    <location>
        <begin position="189"/>
        <end position="200"/>
    </location>
</feature>
<feature type="region of interest" description="Disordered" evidence="1">
    <location>
        <begin position="87"/>
        <end position="109"/>
    </location>
</feature>